<dbReference type="RefSeq" id="WP_015957377.1">
    <property type="nucleotide sequence ID" value="NC_011726.1"/>
</dbReference>
<sequence>MDIDEAITELENTKNIRFSRLIKITESFFNQPRNRGSSHYPFKVPWQGEPRINLQKGKDGKAKPYQVKQVRLALIKLKEIREGENND</sequence>
<dbReference type="OrthoDB" id="129814at2"/>
<dbReference type="HOGENOM" id="CLU_164851_1_0_3"/>
<dbReference type="eggNOG" id="ENOG5032YNH">
    <property type="taxonomic scope" value="Bacteria"/>
</dbReference>
<organism evidence="1 2">
    <name type="scientific">Rippkaea orientalis (strain PCC 8801 / RF-1)</name>
    <name type="common">Cyanothece sp. (strain PCC 8801)</name>
    <dbReference type="NCBI Taxonomy" id="41431"/>
    <lineage>
        <taxon>Bacteria</taxon>
        <taxon>Bacillati</taxon>
        <taxon>Cyanobacteriota</taxon>
        <taxon>Cyanophyceae</taxon>
        <taxon>Oscillatoriophycideae</taxon>
        <taxon>Chroococcales</taxon>
        <taxon>Aphanothecaceae</taxon>
        <taxon>Rippkaea</taxon>
        <taxon>Rippkaea orientalis</taxon>
    </lineage>
</organism>
<dbReference type="KEGG" id="cyp:PCC8801_4317"/>
<reference evidence="2" key="1">
    <citation type="journal article" date="2011" name="MBio">
        <title>Novel metabolic attributes of the genus Cyanothece, comprising a group of unicellular nitrogen-fixing Cyanobacteria.</title>
        <authorList>
            <person name="Bandyopadhyay A."/>
            <person name="Elvitigala T."/>
            <person name="Welsh E."/>
            <person name="Stockel J."/>
            <person name="Liberton M."/>
            <person name="Min H."/>
            <person name="Sherman L.A."/>
            <person name="Pakrasi H.B."/>
        </authorList>
    </citation>
    <scope>NUCLEOTIDE SEQUENCE [LARGE SCALE GENOMIC DNA]</scope>
    <source>
        <strain evidence="2">PCC 8801</strain>
    </source>
</reference>
<dbReference type="EMBL" id="CP001287">
    <property type="protein sequence ID" value="ACK68239.1"/>
    <property type="molecule type" value="Genomic_DNA"/>
</dbReference>
<protein>
    <recommendedName>
        <fullName evidence="3">Toxin HicA</fullName>
    </recommendedName>
</protein>
<dbReference type="STRING" id="41431.PCC8801_4317"/>
<keyword evidence="2" id="KW-1185">Reference proteome</keyword>
<evidence type="ECO:0000313" key="2">
    <source>
        <dbReference type="Proteomes" id="UP000008204"/>
    </source>
</evidence>
<dbReference type="AlphaFoldDB" id="B7JVA6"/>
<evidence type="ECO:0008006" key="3">
    <source>
        <dbReference type="Google" id="ProtNLM"/>
    </source>
</evidence>
<name>B7JVA6_RIPO1</name>
<proteinExistence type="predicted"/>
<dbReference type="Proteomes" id="UP000008204">
    <property type="component" value="Chromosome"/>
</dbReference>
<evidence type="ECO:0000313" key="1">
    <source>
        <dbReference type="EMBL" id="ACK68239.1"/>
    </source>
</evidence>
<gene>
    <name evidence="1" type="ordered locus">PCC8801_4317</name>
</gene>
<accession>B7JVA6</accession>